<dbReference type="RefSeq" id="WP_182855694.1">
    <property type="nucleotide sequence ID" value="NZ_WMLF01000144.1"/>
</dbReference>
<organism evidence="2 3">
    <name type="scientific">Streptomyces durbertensis</name>
    <dbReference type="NCBI Taxonomy" id="2448886"/>
    <lineage>
        <taxon>Bacteria</taxon>
        <taxon>Bacillati</taxon>
        <taxon>Actinomycetota</taxon>
        <taxon>Actinomycetes</taxon>
        <taxon>Kitasatosporales</taxon>
        <taxon>Streptomycetaceae</taxon>
        <taxon>Streptomyces</taxon>
    </lineage>
</organism>
<dbReference type="NCBIfam" id="TIGR01868">
    <property type="entry name" value="casD_Cas5e"/>
    <property type="match status" value="1"/>
</dbReference>
<gene>
    <name evidence="2" type="primary">cas5e</name>
    <name evidence="2" type="ORF">GL263_12265</name>
</gene>
<dbReference type="InterPro" id="IPR021124">
    <property type="entry name" value="CRISPR-assoc_prot_Cas5"/>
</dbReference>
<dbReference type="InterPro" id="IPR010147">
    <property type="entry name" value="CRISPR-assoc_prot_CasD"/>
</dbReference>
<sequence length="150" mass="16195">MSTADQDTQVLLIRLAGPLQAWGERGAFNYRETRPEPTKSGVLGLLAAAEGRDRGADILDLVELDFGVRIDRPGSPLRDYHTVSDYRGNALPSAAVNAKGVQRPTSPAKHTHVTHRTYLQDAVFLAAVRGPAALLTTLHHALSHPAYPLA</sequence>
<keyword evidence="1" id="KW-0051">Antiviral defense</keyword>
<evidence type="ECO:0000256" key="1">
    <source>
        <dbReference type="ARBA" id="ARBA00023118"/>
    </source>
</evidence>
<evidence type="ECO:0000313" key="3">
    <source>
        <dbReference type="Proteomes" id="UP000766698"/>
    </source>
</evidence>
<evidence type="ECO:0000313" key="2">
    <source>
        <dbReference type="EMBL" id="MBB1244328.1"/>
    </source>
</evidence>
<name>A0ABR6EGD1_9ACTN</name>
<dbReference type="Pfam" id="PF09704">
    <property type="entry name" value="Cas_Cas5d"/>
    <property type="match status" value="1"/>
</dbReference>
<comment type="caution">
    <text evidence="2">The sequence shown here is derived from an EMBL/GenBank/DDBJ whole genome shotgun (WGS) entry which is preliminary data.</text>
</comment>
<dbReference type="NCBIfam" id="TIGR02593">
    <property type="entry name" value="CRISPR_cas5"/>
    <property type="match status" value="1"/>
</dbReference>
<dbReference type="Gene3D" id="3.30.70.2660">
    <property type="match status" value="1"/>
</dbReference>
<proteinExistence type="predicted"/>
<dbReference type="Proteomes" id="UP000766698">
    <property type="component" value="Unassembled WGS sequence"/>
</dbReference>
<dbReference type="InterPro" id="IPR013422">
    <property type="entry name" value="CRISPR-assoc_prot_Cas5_N"/>
</dbReference>
<feature type="non-terminal residue" evidence="2">
    <location>
        <position position="150"/>
    </location>
</feature>
<dbReference type="EMBL" id="WMLF01000144">
    <property type="protein sequence ID" value="MBB1244328.1"/>
    <property type="molecule type" value="Genomic_DNA"/>
</dbReference>
<dbReference type="CDD" id="cd09693">
    <property type="entry name" value="Cas5_I"/>
    <property type="match status" value="1"/>
</dbReference>
<reference evidence="3" key="1">
    <citation type="journal article" date="2020" name="Syst. Appl. Microbiol.">
        <title>Streptomyces alkaliterrae sp. nov., isolated from an alkaline soil, and emended descriptions of Streptomyces alkaliphilus, Streptomyces calidiresistens and Streptomyces durbertensis.</title>
        <authorList>
            <person name="Swiecimska M."/>
            <person name="Golinska P."/>
            <person name="Nouioui I."/>
            <person name="Wypij M."/>
            <person name="Rai M."/>
            <person name="Sangal V."/>
            <person name="Goodfellow M."/>
        </authorList>
    </citation>
    <scope>NUCLEOTIDE SEQUENCE [LARGE SCALE GENOMIC DNA]</scope>
    <source>
        <strain evidence="3">DSM 104538</strain>
    </source>
</reference>
<accession>A0ABR6EGD1</accession>
<protein>
    <submittedName>
        <fullName evidence="2">Type I-E CRISPR-associated protein Cas5/CasD</fullName>
    </submittedName>
</protein>
<keyword evidence="3" id="KW-1185">Reference proteome</keyword>